<name>A0A4C1SV05_EUMVA</name>
<dbReference type="FunFam" id="1.20.5.430:FF:000002">
    <property type="entry name" value="Heat shock factor-binding protein 1"/>
    <property type="match status" value="1"/>
</dbReference>
<evidence type="ECO:0000256" key="4">
    <source>
        <dbReference type="ARBA" id="ARBA00037689"/>
    </source>
</evidence>
<keyword evidence="9" id="KW-0346">Stress response</keyword>
<evidence type="ECO:0000256" key="1">
    <source>
        <dbReference type="ARBA" id="ARBA00004123"/>
    </source>
</evidence>
<keyword evidence="7" id="KW-0175">Coiled coil</keyword>
<feature type="region of interest" description="Disordered" evidence="8">
    <location>
        <begin position="1"/>
        <end position="25"/>
    </location>
</feature>
<comment type="subcellular location">
    <subcellularLocation>
        <location evidence="1">Nucleus</location>
    </subcellularLocation>
</comment>
<comment type="similarity">
    <text evidence="2">Belongs to the HSBP1 family.</text>
</comment>
<comment type="subunit">
    <text evidence="5">Homohexamer. Associates with heptad repeats of HSF1 trimers and probably also HSF1 monomers, and with HSP70. Association with HSF1 trimers and HSP70 coincides with attenuation of heat shock response and the conversion of HSF1 trimer to monomer.</text>
</comment>
<dbReference type="GO" id="GO:0070370">
    <property type="term" value="P:cellular heat acclimation"/>
    <property type="evidence" value="ECO:0007669"/>
    <property type="project" value="TreeGrafter"/>
</dbReference>
<dbReference type="PANTHER" id="PTHR19424:SF0">
    <property type="entry name" value="HEAT SHOCK FACTOR BINDING PROTEIN 1"/>
    <property type="match status" value="1"/>
</dbReference>
<proteinExistence type="inferred from homology"/>
<protein>
    <recommendedName>
        <fullName evidence="6">Heat shock factor-binding protein 1</fullName>
    </recommendedName>
</protein>
<dbReference type="InterPro" id="IPR009643">
    <property type="entry name" value="HS1-bd"/>
</dbReference>
<dbReference type="Pfam" id="PF06825">
    <property type="entry name" value="HSBP1"/>
    <property type="match status" value="1"/>
</dbReference>
<dbReference type="EMBL" id="BGZK01000020">
    <property type="protein sequence ID" value="GBP06019.1"/>
    <property type="molecule type" value="Genomic_DNA"/>
</dbReference>
<evidence type="ECO:0000256" key="8">
    <source>
        <dbReference type="SAM" id="MobiDB-lite"/>
    </source>
</evidence>
<dbReference type="GO" id="GO:0003714">
    <property type="term" value="F:transcription corepressor activity"/>
    <property type="evidence" value="ECO:0007669"/>
    <property type="project" value="InterPro"/>
</dbReference>
<comment type="caution">
    <text evidence="9">The sequence shown here is derived from an EMBL/GenBank/DDBJ whole genome shotgun (WGS) entry which is preliminary data.</text>
</comment>
<evidence type="ECO:0000313" key="10">
    <source>
        <dbReference type="Proteomes" id="UP000299102"/>
    </source>
</evidence>
<feature type="coiled-coil region" evidence="7">
    <location>
        <begin position="49"/>
        <end position="83"/>
    </location>
</feature>
<dbReference type="STRING" id="151549.A0A4C1SV05"/>
<gene>
    <name evidence="9" type="primary">HSBP1</name>
    <name evidence="9" type="ORF">EVAR_3266_1</name>
</gene>
<dbReference type="GO" id="GO:0005634">
    <property type="term" value="C:nucleus"/>
    <property type="evidence" value="ECO:0007669"/>
    <property type="project" value="UniProtKB-SubCell"/>
</dbReference>
<organism evidence="9 10">
    <name type="scientific">Eumeta variegata</name>
    <name type="common">Bagworm moth</name>
    <name type="synonym">Eumeta japonica</name>
    <dbReference type="NCBI Taxonomy" id="151549"/>
    <lineage>
        <taxon>Eukaryota</taxon>
        <taxon>Metazoa</taxon>
        <taxon>Ecdysozoa</taxon>
        <taxon>Arthropoda</taxon>
        <taxon>Hexapoda</taxon>
        <taxon>Insecta</taxon>
        <taxon>Pterygota</taxon>
        <taxon>Neoptera</taxon>
        <taxon>Endopterygota</taxon>
        <taxon>Lepidoptera</taxon>
        <taxon>Glossata</taxon>
        <taxon>Ditrysia</taxon>
        <taxon>Tineoidea</taxon>
        <taxon>Psychidae</taxon>
        <taxon>Oiketicinae</taxon>
        <taxon>Eumeta</taxon>
    </lineage>
</organism>
<dbReference type="PANTHER" id="PTHR19424">
    <property type="entry name" value="HEAT SHOCK FACTOR BINDING PROTEIN 1"/>
    <property type="match status" value="1"/>
</dbReference>
<dbReference type="GO" id="GO:0005829">
    <property type="term" value="C:cytosol"/>
    <property type="evidence" value="ECO:0007669"/>
    <property type="project" value="TreeGrafter"/>
</dbReference>
<evidence type="ECO:0000256" key="2">
    <source>
        <dbReference type="ARBA" id="ARBA00006349"/>
    </source>
</evidence>
<evidence type="ECO:0000313" key="9">
    <source>
        <dbReference type="EMBL" id="GBP06019.1"/>
    </source>
</evidence>
<dbReference type="AlphaFoldDB" id="A0A4C1SV05"/>
<evidence type="ECO:0000256" key="6">
    <source>
        <dbReference type="ARBA" id="ARBA00039223"/>
    </source>
</evidence>
<evidence type="ECO:0000256" key="5">
    <source>
        <dbReference type="ARBA" id="ARBA00038772"/>
    </source>
</evidence>
<evidence type="ECO:0000256" key="7">
    <source>
        <dbReference type="SAM" id="Coils"/>
    </source>
</evidence>
<dbReference type="Proteomes" id="UP000299102">
    <property type="component" value="Unassembled WGS sequence"/>
</dbReference>
<dbReference type="Gene3D" id="1.20.5.430">
    <property type="match status" value="1"/>
</dbReference>
<reference evidence="9 10" key="1">
    <citation type="journal article" date="2019" name="Commun. Biol.">
        <title>The bagworm genome reveals a unique fibroin gene that provides high tensile strength.</title>
        <authorList>
            <person name="Kono N."/>
            <person name="Nakamura H."/>
            <person name="Ohtoshi R."/>
            <person name="Tomita M."/>
            <person name="Numata K."/>
            <person name="Arakawa K."/>
        </authorList>
    </citation>
    <scope>NUCLEOTIDE SEQUENCE [LARGE SCALE GENOMIC DNA]</scope>
</reference>
<comment type="function">
    <text evidence="4">Negative regulator of the heat shock response. Negatively affects HSF1 DNA-binding activity. May have a role in the suppression of the activation of the stress response during the aging process.</text>
</comment>
<accession>A0A4C1SV05</accession>
<keyword evidence="10" id="KW-1185">Reference proteome</keyword>
<sequence>MTDPNNEPPTKDVENTYISPANDPKNMQEVTQYVQSLLQNMQDKFQTMSDQIINRIDEMGTRVDELERNITDLMTQAGIENEK</sequence>
<keyword evidence="3" id="KW-0539">Nucleus</keyword>
<evidence type="ECO:0000256" key="3">
    <source>
        <dbReference type="ARBA" id="ARBA00023242"/>
    </source>
</evidence>
<dbReference type="OrthoDB" id="4159489at2759"/>